<proteinExistence type="predicted"/>
<feature type="region of interest" description="Disordered" evidence="1">
    <location>
        <begin position="286"/>
        <end position="310"/>
    </location>
</feature>
<dbReference type="STRING" id="68775.A0A5C3MC88"/>
<keyword evidence="2" id="KW-0472">Membrane</keyword>
<keyword evidence="2" id="KW-1133">Transmembrane helix</keyword>
<feature type="region of interest" description="Disordered" evidence="1">
    <location>
        <begin position="223"/>
        <end position="246"/>
    </location>
</feature>
<keyword evidence="4" id="KW-1185">Reference proteome</keyword>
<feature type="transmembrane region" description="Helical" evidence="2">
    <location>
        <begin position="119"/>
        <end position="143"/>
    </location>
</feature>
<evidence type="ECO:0000313" key="4">
    <source>
        <dbReference type="Proteomes" id="UP000308652"/>
    </source>
</evidence>
<name>A0A5C3MC88_9AGAR</name>
<keyword evidence="2" id="KW-0812">Transmembrane</keyword>
<evidence type="ECO:0000313" key="3">
    <source>
        <dbReference type="EMBL" id="TFK41458.1"/>
    </source>
</evidence>
<dbReference type="OrthoDB" id="3266934at2759"/>
<reference evidence="3 4" key="1">
    <citation type="journal article" date="2019" name="Nat. Ecol. Evol.">
        <title>Megaphylogeny resolves global patterns of mushroom evolution.</title>
        <authorList>
            <person name="Varga T."/>
            <person name="Krizsan K."/>
            <person name="Foldi C."/>
            <person name="Dima B."/>
            <person name="Sanchez-Garcia M."/>
            <person name="Sanchez-Ramirez S."/>
            <person name="Szollosi G.J."/>
            <person name="Szarkandi J.G."/>
            <person name="Papp V."/>
            <person name="Albert L."/>
            <person name="Andreopoulos W."/>
            <person name="Angelini C."/>
            <person name="Antonin V."/>
            <person name="Barry K.W."/>
            <person name="Bougher N.L."/>
            <person name="Buchanan P."/>
            <person name="Buyck B."/>
            <person name="Bense V."/>
            <person name="Catcheside P."/>
            <person name="Chovatia M."/>
            <person name="Cooper J."/>
            <person name="Damon W."/>
            <person name="Desjardin D."/>
            <person name="Finy P."/>
            <person name="Geml J."/>
            <person name="Haridas S."/>
            <person name="Hughes K."/>
            <person name="Justo A."/>
            <person name="Karasinski D."/>
            <person name="Kautmanova I."/>
            <person name="Kiss B."/>
            <person name="Kocsube S."/>
            <person name="Kotiranta H."/>
            <person name="LaButti K.M."/>
            <person name="Lechner B.E."/>
            <person name="Liimatainen K."/>
            <person name="Lipzen A."/>
            <person name="Lukacs Z."/>
            <person name="Mihaltcheva S."/>
            <person name="Morgado L.N."/>
            <person name="Niskanen T."/>
            <person name="Noordeloos M.E."/>
            <person name="Ohm R.A."/>
            <person name="Ortiz-Santana B."/>
            <person name="Ovrebo C."/>
            <person name="Racz N."/>
            <person name="Riley R."/>
            <person name="Savchenko A."/>
            <person name="Shiryaev A."/>
            <person name="Soop K."/>
            <person name="Spirin V."/>
            <person name="Szebenyi C."/>
            <person name="Tomsovsky M."/>
            <person name="Tulloss R.E."/>
            <person name="Uehling J."/>
            <person name="Grigoriev I.V."/>
            <person name="Vagvolgyi C."/>
            <person name="Papp T."/>
            <person name="Martin F.M."/>
            <person name="Miettinen O."/>
            <person name="Hibbett D.S."/>
            <person name="Nagy L.G."/>
        </authorList>
    </citation>
    <scope>NUCLEOTIDE SEQUENCE [LARGE SCALE GENOMIC DNA]</scope>
    <source>
        <strain evidence="3 4">CBS 166.37</strain>
    </source>
</reference>
<evidence type="ECO:0000256" key="1">
    <source>
        <dbReference type="SAM" id="MobiDB-lite"/>
    </source>
</evidence>
<evidence type="ECO:0008006" key="5">
    <source>
        <dbReference type="Google" id="ProtNLM"/>
    </source>
</evidence>
<organism evidence="3 4">
    <name type="scientific">Crucibulum laeve</name>
    <dbReference type="NCBI Taxonomy" id="68775"/>
    <lineage>
        <taxon>Eukaryota</taxon>
        <taxon>Fungi</taxon>
        <taxon>Dikarya</taxon>
        <taxon>Basidiomycota</taxon>
        <taxon>Agaricomycotina</taxon>
        <taxon>Agaricomycetes</taxon>
        <taxon>Agaricomycetidae</taxon>
        <taxon>Agaricales</taxon>
        <taxon>Agaricineae</taxon>
        <taxon>Nidulariaceae</taxon>
        <taxon>Crucibulum</taxon>
    </lineage>
</organism>
<sequence>MFFDITTQLTTCAPVLIGWAYSGPSLNMTLTITATNASGGVSSGNQQSTFILSTDIDPTLYTFYHWPLVNVSQGWYMLFAETASNPTFIANSSAIFVRNGSDVSCVAGSPMTSLTETGMIVGAVTGGLCFLVIVIALFLGMYCQRRKGKITSSSGTQRRYPHRSISRIWDFKCSSSPIREYGNSWKLQHYHPLEVQNTSVPEINTRESNLNVDIDIAISPPPNDVTQSFLPEEGSSPGKLSPTSNRLSSASLTTISHAHAFYTKEFMKFTLGREDLVPDVRTFSNIHQGQSTPNIPRKPAPAYQHPVSPP</sequence>
<accession>A0A5C3MC88</accession>
<dbReference type="EMBL" id="ML213594">
    <property type="protein sequence ID" value="TFK41458.1"/>
    <property type="molecule type" value="Genomic_DNA"/>
</dbReference>
<dbReference type="AlphaFoldDB" id="A0A5C3MC88"/>
<dbReference type="Proteomes" id="UP000308652">
    <property type="component" value="Unassembled WGS sequence"/>
</dbReference>
<gene>
    <name evidence="3" type="ORF">BDQ12DRAFT_733005</name>
</gene>
<protein>
    <recommendedName>
        <fullName evidence="5">Mid2 domain-containing protein</fullName>
    </recommendedName>
</protein>
<evidence type="ECO:0000256" key="2">
    <source>
        <dbReference type="SAM" id="Phobius"/>
    </source>
</evidence>